<keyword evidence="2" id="KW-1185">Reference proteome</keyword>
<evidence type="ECO:0000256" key="1">
    <source>
        <dbReference type="SAM" id="Phobius"/>
    </source>
</evidence>
<feature type="transmembrane region" description="Helical" evidence="1">
    <location>
        <begin position="18"/>
        <end position="38"/>
    </location>
</feature>
<dbReference type="Proteomes" id="UP000050795">
    <property type="component" value="Unassembled WGS sequence"/>
</dbReference>
<keyword evidence="1" id="KW-0812">Transmembrane</keyword>
<feature type="transmembrane region" description="Helical" evidence="1">
    <location>
        <begin position="45"/>
        <end position="61"/>
    </location>
</feature>
<evidence type="ECO:0000313" key="2">
    <source>
        <dbReference type="Proteomes" id="UP000050795"/>
    </source>
</evidence>
<feature type="transmembrane region" description="Helical" evidence="1">
    <location>
        <begin position="73"/>
        <end position="96"/>
    </location>
</feature>
<name>A0AA85J3M3_TRIRE</name>
<feature type="transmembrane region" description="Helical" evidence="1">
    <location>
        <begin position="134"/>
        <end position="158"/>
    </location>
</feature>
<organism evidence="2 3">
    <name type="scientific">Trichobilharzia regenti</name>
    <name type="common">Nasal bird schistosome</name>
    <dbReference type="NCBI Taxonomy" id="157069"/>
    <lineage>
        <taxon>Eukaryota</taxon>
        <taxon>Metazoa</taxon>
        <taxon>Spiralia</taxon>
        <taxon>Lophotrochozoa</taxon>
        <taxon>Platyhelminthes</taxon>
        <taxon>Trematoda</taxon>
        <taxon>Digenea</taxon>
        <taxon>Strigeidida</taxon>
        <taxon>Schistosomatoidea</taxon>
        <taxon>Schistosomatidae</taxon>
        <taxon>Trichobilharzia</taxon>
    </lineage>
</organism>
<reference evidence="2" key="1">
    <citation type="submission" date="2022-06" db="EMBL/GenBank/DDBJ databases">
        <authorList>
            <person name="Berger JAMES D."/>
            <person name="Berger JAMES D."/>
        </authorList>
    </citation>
    <scope>NUCLEOTIDE SEQUENCE [LARGE SCALE GENOMIC DNA]</scope>
</reference>
<reference evidence="3" key="2">
    <citation type="submission" date="2023-11" db="UniProtKB">
        <authorList>
            <consortium name="WormBaseParasite"/>
        </authorList>
    </citation>
    <scope>IDENTIFICATION</scope>
</reference>
<sequence length="160" mass="17671">MVVIGSLQFLQKLLLGKAYLSMILALLAVDLYCTVLFFEKIRQSILAVHILIGIVVLLLSVTQCCIYKQLNHLIIFITFNATLALSVFIIFVAAILKGLNGEGLLVFTLLIVFIGFIGILSFLLNRLAYPYNEIFSIICLGACAVLVSCLLYSTYICVIV</sequence>
<accession>A0AA85J3M3</accession>
<evidence type="ECO:0000313" key="3">
    <source>
        <dbReference type="WBParaSite" id="TREG1_126660.1"/>
    </source>
</evidence>
<feature type="transmembrane region" description="Helical" evidence="1">
    <location>
        <begin position="103"/>
        <end position="122"/>
    </location>
</feature>
<keyword evidence="1" id="KW-1133">Transmembrane helix</keyword>
<keyword evidence="1" id="KW-0472">Membrane</keyword>
<dbReference type="AlphaFoldDB" id="A0AA85J3M3"/>
<proteinExistence type="predicted"/>
<dbReference type="WBParaSite" id="TREG1_126660.1">
    <property type="protein sequence ID" value="TREG1_126660.1"/>
    <property type="gene ID" value="TREG1_126660"/>
</dbReference>
<protein>
    <submittedName>
        <fullName evidence="3">Uncharacterized protein</fullName>
    </submittedName>
</protein>